<proteinExistence type="predicted"/>
<evidence type="ECO:0000313" key="4">
    <source>
        <dbReference type="RefSeq" id="XP_033575621.1"/>
    </source>
</evidence>
<accession>A0A6A6YLB2</accession>
<dbReference type="Proteomes" id="UP000504636">
    <property type="component" value="Unplaced"/>
</dbReference>
<dbReference type="AlphaFoldDB" id="A0A6A6YLB2"/>
<evidence type="ECO:0000256" key="1">
    <source>
        <dbReference type="SAM" id="MobiDB-lite"/>
    </source>
</evidence>
<dbReference type="RefSeq" id="XP_033575621.1">
    <property type="nucleotide sequence ID" value="XM_033720334.1"/>
</dbReference>
<name>A0A6A6YLB2_9PEZI</name>
<keyword evidence="3" id="KW-1185">Reference proteome</keyword>
<evidence type="ECO:0000313" key="3">
    <source>
        <dbReference type="Proteomes" id="UP000504636"/>
    </source>
</evidence>
<feature type="region of interest" description="Disordered" evidence="1">
    <location>
        <begin position="57"/>
        <end position="85"/>
    </location>
</feature>
<dbReference type="OrthoDB" id="10565871at2759"/>
<sequence length="168" mass="18886">MYICEVSRNLHVTTTQLGRCQNLQRLYVDIDLAEVFSRLTVHAHKLRSWREGRVAAASASAEKDSEGSTRPAKRRRVEEAKRPDTPLNMRISAAQTCGLKQLEVTWDASNRGAKNLFAGDRQYDWGEPPHEEPKAAVLGYLRAFLEPGCEVVVVVEDIVEGDFVHPVE</sequence>
<reference evidence="4" key="2">
    <citation type="submission" date="2020-04" db="EMBL/GenBank/DDBJ databases">
        <authorList>
            <consortium name="NCBI Genome Project"/>
        </authorList>
    </citation>
    <scope>NUCLEOTIDE SEQUENCE</scope>
    <source>
        <strain evidence="4">CBS 304.34</strain>
    </source>
</reference>
<evidence type="ECO:0000313" key="2">
    <source>
        <dbReference type="EMBL" id="KAF2808657.1"/>
    </source>
</evidence>
<protein>
    <submittedName>
        <fullName evidence="2 4">Uncharacterized protein</fullName>
    </submittedName>
</protein>
<organism evidence="2">
    <name type="scientific">Mytilinidion resinicola</name>
    <dbReference type="NCBI Taxonomy" id="574789"/>
    <lineage>
        <taxon>Eukaryota</taxon>
        <taxon>Fungi</taxon>
        <taxon>Dikarya</taxon>
        <taxon>Ascomycota</taxon>
        <taxon>Pezizomycotina</taxon>
        <taxon>Dothideomycetes</taxon>
        <taxon>Pleosporomycetidae</taxon>
        <taxon>Mytilinidiales</taxon>
        <taxon>Mytilinidiaceae</taxon>
        <taxon>Mytilinidion</taxon>
    </lineage>
</organism>
<reference evidence="4" key="3">
    <citation type="submission" date="2025-04" db="UniProtKB">
        <authorList>
            <consortium name="RefSeq"/>
        </authorList>
    </citation>
    <scope>IDENTIFICATION</scope>
    <source>
        <strain evidence="4">CBS 304.34</strain>
    </source>
</reference>
<gene>
    <name evidence="2 4" type="ORF">BDZ99DRAFT_464499</name>
</gene>
<reference evidence="2 4" key="1">
    <citation type="journal article" date="2020" name="Stud. Mycol.">
        <title>101 Dothideomycetes genomes: a test case for predicting lifestyles and emergence of pathogens.</title>
        <authorList>
            <person name="Haridas S."/>
            <person name="Albert R."/>
            <person name="Binder M."/>
            <person name="Bloem J."/>
            <person name="Labutti K."/>
            <person name="Salamov A."/>
            <person name="Andreopoulos B."/>
            <person name="Baker S."/>
            <person name="Barry K."/>
            <person name="Bills G."/>
            <person name="Bluhm B."/>
            <person name="Cannon C."/>
            <person name="Castanera R."/>
            <person name="Culley D."/>
            <person name="Daum C."/>
            <person name="Ezra D."/>
            <person name="Gonzalez J."/>
            <person name="Henrissat B."/>
            <person name="Kuo A."/>
            <person name="Liang C."/>
            <person name="Lipzen A."/>
            <person name="Lutzoni F."/>
            <person name="Magnuson J."/>
            <person name="Mondo S."/>
            <person name="Nolan M."/>
            <person name="Ohm R."/>
            <person name="Pangilinan J."/>
            <person name="Park H.-J."/>
            <person name="Ramirez L."/>
            <person name="Alfaro M."/>
            <person name="Sun H."/>
            <person name="Tritt A."/>
            <person name="Yoshinaga Y."/>
            <person name="Zwiers L.-H."/>
            <person name="Turgeon B."/>
            <person name="Goodwin S."/>
            <person name="Spatafora J."/>
            <person name="Crous P."/>
            <person name="Grigoriev I."/>
        </authorList>
    </citation>
    <scope>NUCLEOTIDE SEQUENCE</scope>
    <source>
        <strain evidence="2 4">CBS 304.34</strain>
    </source>
</reference>
<dbReference type="GeneID" id="54461227"/>
<dbReference type="EMBL" id="MU003703">
    <property type="protein sequence ID" value="KAF2808657.1"/>
    <property type="molecule type" value="Genomic_DNA"/>
</dbReference>